<dbReference type="AlphaFoldDB" id="A0A1M7R9K1"/>
<gene>
    <name evidence="1" type="ORF">SAMN05192549_115152</name>
</gene>
<dbReference type="InterPro" id="IPR011010">
    <property type="entry name" value="DNA_brk_join_enz"/>
</dbReference>
<reference evidence="2" key="1">
    <citation type="submission" date="2016-11" db="EMBL/GenBank/DDBJ databases">
        <authorList>
            <person name="Varghese N."/>
            <person name="Submissions S."/>
        </authorList>
    </citation>
    <scope>NUCLEOTIDE SEQUENCE [LARGE SCALE GENOMIC DNA]</scope>
    <source>
        <strain evidence="2">Sac-22</strain>
    </source>
</reference>
<protein>
    <submittedName>
        <fullName evidence="1">Uncharacterized protein</fullName>
    </submittedName>
</protein>
<dbReference type="EMBL" id="FRCX01000015">
    <property type="protein sequence ID" value="SHN43015.1"/>
    <property type="molecule type" value="Genomic_DNA"/>
</dbReference>
<dbReference type="GO" id="GO:0003677">
    <property type="term" value="F:DNA binding"/>
    <property type="evidence" value="ECO:0007669"/>
    <property type="project" value="InterPro"/>
</dbReference>
<evidence type="ECO:0000313" key="1">
    <source>
        <dbReference type="EMBL" id="SHN43015.1"/>
    </source>
</evidence>
<proteinExistence type="predicted"/>
<organism evidence="1 2">
    <name type="scientific">Duganella sacchari</name>
    <dbReference type="NCBI Taxonomy" id="551987"/>
    <lineage>
        <taxon>Bacteria</taxon>
        <taxon>Pseudomonadati</taxon>
        <taxon>Pseudomonadota</taxon>
        <taxon>Betaproteobacteria</taxon>
        <taxon>Burkholderiales</taxon>
        <taxon>Oxalobacteraceae</taxon>
        <taxon>Telluria group</taxon>
        <taxon>Duganella</taxon>
    </lineage>
</organism>
<evidence type="ECO:0000313" key="2">
    <source>
        <dbReference type="Proteomes" id="UP000184339"/>
    </source>
</evidence>
<keyword evidence="2" id="KW-1185">Reference proteome</keyword>
<name>A0A1M7R9K1_9BURK</name>
<dbReference type="STRING" id="551987.SAMN05192549_115152"/>
<dbReference type="SUPFAM" id="SSF56349">
    <property type="entry name" value="DNA breaking-rejoining enzymes"/>
    <property type="match status" value="1"/>
</dbReference>
<accession>A0A1M7R9K1</accession>
<sequence>MSNSQNEPMPRSHTVARLIEHARAQARPYAGSFDASWNLTSFDSEVWILQTPATRRCQDGSWAGVIFVRWKVLLPDGSHLTDITNTVMLTTMKKVLVLATTEPDGIKMSGPLLTFFLDLTVIVKWMYIHKTKYHPEKFGFALLDRQALESFMTIFIKEGNLGVLNYHGILIKYLYDTIPEISFSPTLMEDPYHLPAEDVRHIIKWFEINEFYIKRGIRKYDNSLTLSRKKIAKLIGTEAKVLTSEKITAFFRQFEPDLVSQHSLLLLPVASSSTEYISHNVRTISEVINAPITYTANSATLSAWERIFTLHRHIPDYLPTSDHVKFSATRKMMIESSTPNSKTPWIPLPIALKYTNESLRMVLNFGPALKDFYIKAVCFFFKNGLFNVDEESTFEMARKRNERNKWVQDNIPQDLQTLNINGWTTNFHPNTESSWNSFRQTPSLSDLITTLIGATLVLTTTLKPMRMGEVCLLKKDCILYKSNDGYYLKHVQEKRNTRDVFTEIIRPVPRVVADALSLLVDISDALKLVTSEADPYSCEMLMYFCGVNKNATIQPSVMSKKYLISCIDRFCDWVNTDPDEYGRRWYYRVHEGRKSFLITFFWCFKYASLGAASWMAGHGSWKETLTYITSSFPGDELPEFEAQYAAEQLWQLEKYGNSEASNTRQLYLSICDHFNVTQVNLIPENDLRYWLKKAFEEKIYSITPIIIQNSEAANSVEVAFKIKKGKPNASRKGSTR</sequence>
<dbReference type="Proteomes" id="UP000184339">
    <property type="component" value="Unassembled WGS sequence"/>
</dbReference>